<feature type="binding site" evidence="7">
    <location>
        <position position="117"/>
    </location>
    <ligand>
        <name>FMN</name>
        <dbReference type="ChEBI" id="CHEBI:58210"/>
    </ligand>
</feature>
<feature type="binding site" evidence="7">
    <location>
        <begin position="318"/>
        <end position="322"/>
    </location>
    <ligand>
        <name>FMN</name>
        <dbReference type="ChEBI" id="CHEBI:58210"/>
    </ligand>
</feature>
<feature type="binding site" evidence="7">
    <location>
        <position position="166"/>
    </location>
    <ligand>
        <name>FMN</name>
        <dbReference type="ChEBI" id="CHEBI:58210"/>
    </ligand>
</feature>
<feature type="binding site" evidence="7">
    <location>
        <position position="290"/>
    </location>
    <ligand>
        <name>glyoxylate</name>
        <dbReference type="ChEBI" id="CHEBI:36655"/>
    </ligand>
</feature>
<comment type="cofactor">
    <cofactor evidence="1">
        <name>FMN</name>
        <dbReference type="ChEBI" id="CHEBI:58210"/>
    </cofactor>
</comment>
<feature type="active site" description="Proton acceptor" evidence="6">
    <location>
        <position position="287"/>
    </location>
</feature>
<evidence type="ECO:0000256" key="6">
    <source>
        <dbReference type="PIRSR" id="PIRSR000138-1"/>
    </source>
</evidence>
<keyword evidence="10" id="KW-1185">Reference proteome</keyword>
<dbReference type="GO" id="GO:0009060">
    <property type="term" value="P:aerobic respiration"/>
    <property type="evidence" value="ECO:0007669"/>
    <property type="project" value="TreeGrafter"/>
</dbReference>
<feature type="binding site" evidence="7">
    <location>
        <position position="175"/>
    </location>
    <ligand>
        <name>glyoxylate</name>
        <dbReference type="ChEBI" id="CHEBI:36655"/>
    </ligand>
</feature>
<keyword evidence="3 7" id="KW-0288">FMN</keyword>
<evidence type="ECO:0000256" key="5">
    <source>
        <dbReference type="ARBA" id="ARBA00024042"/>
    </source>
</evidence>
<comment type="caution">
    <text evidence="9">The sequence shown here is derived from an EMBL/GenBank/DDBJ whole genome shotgun (WGS) entry which is preliminary data.</text>
</comment>
<dbReference type="OrthoDB" id="9770452at2"/>
<dbReference type="RefSeq" id="WP_044434494.1">
    <property type="nucleotide sequence ID" value="NZ_BJYZ01000018.1"/>
</dbReference>
<proteinExistence type="inferred from homology"/>
<keyword evidence="2 7" id="KW-0285">Flavoprotein</keyword>
<protein>
    <submittedName>
        <fullName evidence="9">Lactate dehydrogenase</fullName>
    </submittedName>
</protein>
<feature type="binding site" evidence="7">
    <location>
        <position position="35"/>
    </location>
    <ligand>
        <name>glyoxylate</name>
        <dbReference type="ChEBI" id="CHEBI:36655"/>
    </ligand>
</feature>
<sequence length="429" mass="46953">MKRRLYKGTDYRRAHSIDELREVARRRVPNFCFEYVEGGSDDEVTLKRNRSVFEEIGFVPRTLVDVSARSQAIDLFGKPSAAPFMIGPTGFSGLLTREGDLALARAAAFAGIPYILSNASTMRLEDVVRRAGGRVWMQLYLYRTRDYAARLVDRMKAVGVEALVVTTDSAIFGNREWDRRNYARPLKLDLRNTIDVMLHPRWIFDVLVPHGVPRFANLGDMLPPGQDSVQGAASAISKELDPSLNWSDIRWLRDIWPGKLIVKGVMCAEDAVTAVNTGADGIVLSNHGGRQLDGAVSSMEILPEVAAAVGGRLTVMLDGGFRRGSDIVKARALGADAVLLGRATTYGLAAGGEAGVAHAINLLKTEVDRVVGLLGCSDLSQLDAGYIRWPGHPEVSGNSAPRFEEKKRVTLAPVRRFPAETPLEKEVLS</sequence>
<dbReference type="GO" id="GO:0005886">
    <property type="term" value="C:plasma membrane"/>
    <property type="evidence" value="ECO:0007669"/>
    <property type="project" value="TreeGrafter"/>
</dbReference>
<evidence type="ECO:0000313" key="10">
    <source>
        <dbReference type="Proteomes" id="UP000321523"/>
    </source>
</evidence>
<gene>
    <name evidence="9" type="ORF">SAE02_39940</name>
</gene>
<dbReference type="PROSITE" id="PS00557">
    <property type="entry name" value="FMN_HYDROXY_ACID_DH_1"/>
    <property type="match status" value="1"/>
</dbReference>
<accession>A0A512DTQ8</accession>
<dbReference type="InterPro" id="IPR000262">
    <property type="entry name" value="FMN-dep_DH"/>
</dbReference>
<dbReference type="PANTHER" id="PTHR10578">
    <property type="entry name" value="S -2-HYDROXY-ACID OXIDASE-RELATED"/>
    <property type="match status" value="1"/>
</dbReference>
<feature type="binding site" evidence="7">
    <location>
        <begin position="88"/>
        <end position="90"/>
    </location>
    <ligand>
        <name>FMN</name>
        <dbReference type="ChEBI" id="CHEBI:58210"/>
    </ligand>
</feature>
<evidence type="ECO:0000256" key="4">
    <source>
        <dbReference type="ARBA" id="ARBA00023002"/>
    </source>
</evidence>
<comment type="similarity">
    <text evidence="5">Belongs to the FMN-dependent alpha-hydroxy acid dehydrogenase family.</text>
</comment>
<feature type="binding site" evidence="7">
    <location>
        <position position="138"/>
    </location>
    <ligand>
        <name>FMN</name>
        <dbReference type="ChEBI" id="CHEBI:58210"/>
    </ligand>
</feature>
<name>A0A512DTQ8_9PROT</name>
<dbReference type="PIRSF" id="PIRSF000138">
    <property type="entry name" value="Al-hdrx_acd_dh"/>
    <property type="match status" value="1"/>
</dbReference>
<dbReference type="SUPFAM" id="SSF51395">
    <property type="entry name" value="FMN-linked oxidoreductases"/>
    <property type="match status" value="1"/>
</dbReference>
<evidence type="ECO:0000256" key="3">
    <source>
        <dbReference type="ARBA" id="ARBA00022643"/>
    </source>
</evidence>
<dbReference type="AlphaFoldDB" id="A0A512DTQ8"/>
<dbReference type="EMBL" id="BJYZ01000018">
    <property type="protein sequence ID" value="GEO39846.1"/>
    <property type="molecule type" value="Genomic_DNA"/>
</dbReference>
<organism evidence="9 10">
    <name type="scientific">Skermanella aerolata</name>
    <dbReference type="NCBI Taxonomy" id="393310"/>
    <lineage>
        <taxon>Bacteria</taxon>
        <taxon>Pseudomonadati</taxon>
        <taxon>Pseudomonadota</taxon>
        <taxon>Alphaproteobacteria</taxon>
        <taxon>Rhodospirillales</taxon>
        <taxon>Azospirillaceae</taxon>
        <taxon>Skermanella</taxon>
    </lineage>
</organism>
<reference evidence="9 10" key="1">
    <citation type="submission" date="2019-07" db="EMBL/GenBank/DDBJ databases">
        <title>Whole genome shotgun sequence of Skermanella aerolata NBRC 106429.</title>
        <authorList>
            <person name="Hosoyama A."/>
            <person name="Uohara A."/>
            <person name="Ohji S."/>
            <person name="Ichikawa N."/>
        </authorList>
    </citation>
    <scope>NUCLEOTIDE SEQUENCE [LARGE SCALE GENOMIC DNA]</scope>
    <source>
        <strain evidence="9 10">NBRC 106429</strain>
    </source>
</reference>
<dbReference type="GO" id="GO:0004459">
    <property type="term" value="F:L-lactate dehydrogenase (NAD+) activity"/>
    <property type="evidence" value="ECO:0007669"/>
    <property type="project" value="TreeGrafter"/>
</dbReference>
<feature type="domain" description="FMN hydroxy acid dehydrogenase" evidence="8">
    <location>
        <begin position="9"/>
        <end position="392"/>
    </location>
</feature>
<keyword evidence="4" id="KW-0560">Oxidoreductase</keyword>
<dbReference type="InterPro" id="IPR037396">
    <property type="entry name" value="FMN_HAD"/>
</dbReference>
<evidence type="ECO:0000256" key="7">
    <source>
        <dbReference type="PIRSR" id="PIRSR000138-2"/>
    </source>
</evidence>
<feature type="binding site" evidence="7">
    <location>
        <position position="285"/>
    </location>
    <ligand>
        <name>FMN</name>
        <dbReference type="ChEBI" id="CHEBI:58210"/>
    </ligand>
</feature>
<evidence type="ECO:0000256" key="2">
    <source>
        <dbReference type="ARBA" id="ARBA00022630"/>
    </source>
</evidence>
<dbReference type="InterPro" id="IPR012133">
    <property type="entry name" value="Alpha-hydoxy_acid_DH_FMN"/>
</dbReference>
<dbReference type="CDD" id="cd02809">
    <property type="entry name" value="alpha_hydroxyacid_oxid_FMN"/>
    <property type="match status" value="1"/>
</dbReference>
<dbReference type="PANTHER" id="PTHR10578:SF107">
    <property type="entry name" value="2-HYDROXYACID OXIDASE 1"/>
    <property type="match status" value="1"/>
</dbReference>
<evidence type="ECO:0000313" key="9">
    <source>
        <dbReference type="EMBL" id="GEO39846.1"/>
    </source>
</evidence>
<feature type="binding site" evidence="7">
    <location>
        <position position="287"/>
    </location>
    <ligand>
        <name>glyoxylate</name>
        <dbReference type="ChEBI" id="CHEBI:36655"/>
    </ligand>
</feature>
<dbReference type="InterPro" id="IPR013785">
    <property type="entry name" value="Aldolase_TIM"/>
</dbReference>
<feature type="binding site" evidence="7">
    <location>
        <position position="140"/>
    </location>
    <ligand>
        <name>glyoxylate</name>
        <dbReference type="ChEBI" id="CHEBI:36655"/>
    </ligand>
</feature>
<dbReference type="Gene3D" id="3.20.20.70">
    <property type="entry name" value="Aldolase class I"/>
    <property type="match status" value="1"/>
</dbReference>
<evidence type="ECO:0000256" key="1">
    <source>
        <dbReference type="ARBA" id="ARBA00001917"/>
    </source>
</evidence>
<dbReference type="InterPro" id="IPR008259">
    <property type="entry name" value="FMN_hydac_DH_AS"/>
</dbReference>
<dbReference type="FunFam" id="3.20.20.70:FF:000029">
    <property type="entry name" value="L-lactate dehydrogenase"/>
    <property type="match status" value="1"/>
</dbReference>
<feature type="binding site" evidence="7">
    <location>
        <position position="263"/>
    </location>
    <ligand>
        <name>glyoxylate</name>
        <dbReference type="ChEBI" id="CHEBI:36655"/>
    </ligand>
</feature>
<dbReference type="GO" id="GO:0010181">
    <property type="term" value="F:FMN binding"/>
    <property type="evidence" value="ECO:0007669"/>
    <property type="project" value="InterPro"/>
</dbReference>
<feature type="binding site" evidence="7">
    <location>
        <begin position="341"/>
        <end position="342"/>
    </location>
    <ligand>
        <name>FMN</name>
        <dbReference type="ChEBI" id="CHEBI:58210"/>
    </ligand>
</feature>
<dbReference type="PROSITE" id="PS51349">
    <property type="entry name" value="FMN_HYDROXY_ACID_DH_2"/>
    <property type="match status" value="1"/>
</dbReference>
<dbReference type="Proteomes" id="UP000321523">
    <property type="component" value="Unassembled WGS sequence"/>
</dbReference>
<evidence type="ECO:0000259" key="8">
    <source>
        <dbReference type="PROSITE" id="PS51349"/>
    </source>
</evidence>
<dbReference type="Pfam" id="PF01070">
    <property type="entry name" value="FMN_dh"/>
    <property type="match status" value="1"/>
</dbReference>